<dbReference type="RefSeq" id="WP_310281619.1">
    <property type="nucleotide sequence ID" value="NZ_JAVDWQ010000007.1"/>
</dbReference>
<sequence>MKYNKYLLILVVAIAFTSCKSYEEITKKPERLHENVELPTYESSFALALKVDLSSLESKLNDALKNGYSNSDEGTFQYRSWIKTKDPLYNPNKLIKTKDPLYNPNKWIKTKDPLYNPKKWLRGPFWKTKNPLYHPNKWIETKDPSYHPNEWIETNNPLYHPNEWIETKGPAVAVGYKYDVDLKLKEKEKITLSYVDDNTLRIAVPISFKGNAGLQGNVPAALTLNKKNFDGEIQFFVNTSFSITPDWCPKIGLNVTHSWITNPQIEIMDNINISLTGLTDKYLKEIEKDVSNIISKQVKCEMIRDIVKDRWKYYGVSLPALANGTQYQLNINPSKVALSGLKVYKDTLALYVGIKGNISFNDNIVNTTSSIPLLEEQTETASEVKAFLPLHIKYQDIEHTANQYLKDNDVVLKPDIILKKKAKVKLIEMSFYPNADEIVVGVKLKAKLPGNLLPVSGWVYLTGKPVMTGNKKFELQDLDFSMTVDNKFYPTISALFKPLIINEIKKQTTRDFTDSITSIKKKLLEKSNSFQNDDIGFSIGEVDFGIYDIILDKEEIALITEFTSSFNIYLKSKKEHDYLTRNDR</sequence>
<gene>
    <name evidence="1" type="ORF">J2W48_002461</name>
</gene>
<keyword evidence="2" id="KW-1185">Reference proteome</keyword>
<dbReference type="Proteomes" id="UP001269081">
    <property type="component" value="Unassembled WGS sequence"/>
</dbReference>
<proteinExistence type="predicted"/>
<dbReference type="InterPro" id="IPR025515">
    <property type="entry name" value="DUF4403"/>
</dbReference>
<evidence type="ECO:0000313" key="1">
    <source>
        <dbReference type="EMBL" id="MDR7210520.1"/>
    </source>
</evidence>
<organism evidence="1 2">
    <name type="scientific">Flavobacterium piscis</name>
    <dbReference type="NCBI Taxonomy" id="1114874"/>
    <lineage>
        <taxon>Bacteria</taxon>
        <taxon>Pseudomonadati</taxon>
        <taxon>Bacteroidota</taxon>
        <taxon>Flavobacteriia</taxon>
        <taxon>Flavobacteriales</taxon>
        <taxon>Flavobacteriaceae</taxon>
        <taxon>Flavobacterium</taxon>
    </lineage>
</organism>
<reference evidence="1 2" key="1">
    <citation type="submission" date="2023-07" db="EMBL/GenBank/DDBJ databases">
        <title>Sorghum-associated microbial communities from plants grown in Nebraska, USA.</title>
        <authorList>
            <person name="Schachtman D."/>
        </authorList>
    </citation>
    <scope>NUCLEOTIDE SEQUENCE [LARGE SCALE GENOMIC DNA]</scope>
    <source>
        <strain evidence="1 2">4129</strain>
    </source>
</reference>
<comment type="caution">
    <text evidence="1">The sequence shown here is derived from an EMBL/GenBank/DDBJ whole genome shotgun (WGS) entry which is preliminary data.</text>
</comment>
<evidence type="ECO:0000313" key="2">
    <source>
        <dbReference type="Proteomes" id="UP001269081"/>
    </source>
</evidence>
<evidence type="ECO:0008006" key="3">
    <source>
        <dbReference type="Google" id="ProtNLM"/>
    </source>
</evidence>
<dbReference type="PROSITE" id="PS51257">
    <property type="entry name" value="PROKAR_LIPOPROTEIN"/>
    <property type="match status" value="1"/>
</dbReference>
<accession>A0ABU1YA31</accession>
<dbReference type="EMBL" id="JAVDWQ010000007">
    <property type="protein sequence ID" value="MDR7210520.1"/>
    <property type="molecule type" value="Genomic_DNA"/>
</dbReference>
<dbReference type="Pfam" id="PF14356">
    <property type="entry name" value="DUF4403"/>
    <property type="match status" value="1"/>
</dbReference>
<protein>
    <recommendedName>
        <fullName evidence="3">DUF4403 family protein</fullName>
    </recommendedName>
</protein>
<name>A0ABU1YA31_9FLAO</name>